<dbReference type="OrthoDB" id="10039976at2759"/>
<dbReference type="Gene3D" id="3.40.630.30">
    <property type="match status" value="1"/>
</dbReference>
<dbReference type="Pfam" id="PF00583">
    <property type="entry name" value="Acetyltransf_1"/>
    <property type="match status" value="1"/>
</dbReference>
<gene>
    <name evidence="2" type="ORF">LIPSTDRAFT_3846</name>
</gene>
<reference evidence="2 3" key="1">
    <citation type="journal article" date="2016" name="Proc. Natl. Acad. Sci. U.S.A.">
        <title>Comparative genomics of biotechnologically important yeasts.</title>
        <authorList>
            <person name="Riley R."/>
            <person name="Haridas S."/>
            <person name="Wolfe K.H."/>
            <person name="Lopes M.R."/>
            <person name="Hittinger C.T."/>
            <person name="Goeker M."/>
            <person name="Salamov A.A."/>
            <person name="Wisecaver J.H."/>
            <person name="Long T.M."/>
            <person name="Calvey C.H."/>
            <person name="Aerts A.L."/>
            <person name="Barry K.W."/>
            <person name="Choi C."/>
            <person name="Clum A."/>
            <person name="Coughlan A.Y."/>
            <person name="Deshpande S."/>
            <person name="Douglass A.P."/>
            <person name="Hanson S.J."/>
            <person name="Klenk H.-P."/>
            <person name="LaButti K.M."/>
            <person name="Lapidus A."/>
            <person name="Lindquist E.A."/>
            <person name="Lipzen A.M."/>
            <person name="Meier-Kolthoff J.P."/>
            <person name="Ohm R.A."/>
            <person name="Otillar R.P."/>
            <person name="Pangilinan J.L."/>
            <person name="Peng Y."/>
            <person name="Rokas A."/>
            <person name="Rosa C.A."/>
            <person name="Scheuner C."/>
            <person name="Sibirny A.A."/>
            <person name="Slot J.C."/>
            <person name="Stielow J.B."/>
            <person name="Sun H."/>
            <person name="Kurtzman C.P."/>
            <person name="Blackwell M."/>
            <person name="Grigoriev I.V."/>
            <person name="Jeffries T.W."/>
        </authorList>
    </citation>
    <scope>NUCLEOTIDE SEQUENCE [LARGE SCALE GENOMIC DNA]</scope>
    <source>
        <strain evidence="2 3">NRRL Y-11557</strain>
    </source>
</reference>
<evidence type="ECO:0000259" key="1">
    <source>
        <dbReference type="PROSITE" id="PS51186"/>
    </source>
</evidence>
<evidence type="ECO:0000313" key="3">
    <source>
        <dbReference type="Proteomes" id="UP000094385"/>
    </source>
</evidence>
<dbReference type="PANTHER" id="PTHR43233">
    <property type="entry name" value="FAMILY N-ACETYLTRANSFERASE, PUTATIVE (AFU_ORTHOLOGUE AFUA_6G03350)-RELATED"/>
    <property type="match status" value="1"/>
</dbReference>
<dbReference type="CDD" id="cd04301">
    <property type="entry name" value="NAT_SF"/>
    <property type="match status" value="1"/>
</dbReference>
<accession>A0A1E3Q617</accession>
<feature type="domain" description="N-acetyltransferase" evidence="1">
    <location>
        <begin position="47"/>
        <end position="189"/>
    </location>
</feature>
<dbReference type="InterPro" id="IPR000182">
    <property type="entry name" value="GNAT_dom"/>
</dbReference>
<dbReference type="STRING" id="675824.A0A1E3Q617"/>
<name>A0A1E3Q617_LIPST</name>
<dbReference type="InterPro" id="IPR016181">
    <property type="entry name" value="Acyl_CoA_acyltransferase"/>
</dbReference>
<dbReference type="PROSITE" id="PS51186">
    <property type="entry name" value="GNAT"/>
    <property type="match status" value="1"/>
</dbReference>
<dbReference type="InterPro" id="IPR053144">
    <property type="entry name" value="Acetyltransferase_Butenolide"/>
</dbReference>
<proteinExistence type="predicted"/>
<evidence type="ECO:0000313" key="2">
    <source>
        <dbReference type="EMBL" id="ODQ72447.1"/>
    </source>
</evidence>
<organism evidence="2 3">
    <name type="scientific">Lipomyces starkeyi NRRL Y-11557</name>
    <dbReference type="NCBI Taxonomy" id="675824"/>
    <lineage>
        <taxon>Eukaryota</taxon>
        <taxon>Fungi</taxon>
        <taxon>Dikarya</taxon>
        <taxon>Ascomycota</taxon>
        <taxon>Saccharomycotina</taxon>
        <taxon>Lipomycetes</taxon>
        <taxon>Lipomycetales</taxon>
        <taxon>Lipomycetaceae</taxon>
        <taxon>Lipomyces</taxon>
    </lineage>
</organism>
<sequence>MESKEWYYRLGDQTFMVSTKPELLSHDFIQASFSDPIMYWAKPISSENLRIMLDNSCLLGLYLKSPDPLPPSESTAENLVSPAAPLQPPFMFTQIGMARLVTDYMTLAFLTDVFVVPEHQGKGLGKWMIQCVKKLTDAMPELRRVMFMAKNAPHAVKFYEELLDAKMHDQERGKVVFMSSRDPEVDVLS</sequence>
<dbReference type="EMBL" id="KV454295">
    <property type="protein sequence ID" value="ODQ72447.1"/>
    <property type="molecule type" value="Genomic_DNA"/>
</dbReference>
<dbReference type="AlphaFoldDB" id="A0A1E3Q617"/>
<dbReference type="SUPFAM" id="SSF55729">
    <property type="entry name" value="Acyl-CoA N-acyltransferases (Nat)"/>
    <property type="match status" value="1"/>
</dbReference>
<dbReference type="GO" id="GO:0016747">
    <property type="term" value="F:acyltransferase activity, transferring groups other than amino-acyl groups"/>
    <property type="evidence" value="ECO:0007669"/>
    <property type="project" value="InterPro"/>
</dbReference>
<dbReference type="PANTHER" id="PTHR43233:SF1">
    <property type="entry name" value="FAMILY N-ACETYLTRANSFERASE, PUTATIVE (AFU_ORTHOLOGUE AFUA_6G03350)-RELATED"/>
    <property type="match status" value="1"/>
</dbReference>
<keyword evidence="3" id="KW-1185">Reference proteome</keyword>
<protein>
    <recommendedName>
        <fullName evidence="1">N-acetyltransferase domain-containing protein</fullName>
    </recommendedName>
</protein>
<dbReference type="Proteomes" id="UP000094385">
    <property type="component" value="Unassembled WGS sequence"/>
</dbReference>